<dbReference type="Proteomes" id="UP001596435">
    <property type="component" value="Unassembled WGS sequence"/>
</dbReference>
<comment type="caution">
    <text evidence="1">The sequence shown here is derived from an EMBL/GenBank/DDBJ whole genome shotgun (WGS) entry which is preliminary data.</text>
</comment>
<evidence type="ECO:0000313" key="2">
    <source>
        <dbReference type="Proteomes" id="UP001596435"/>
    </source>
</evidence>
<sequence length="121" mass="12887">MNLKIDLAWILAVAQQIPGDPQVVDYGVPIAAEARHRAELLDQEVYPQAHHKAAALLCELARNPSLEARNLLYAATVTAAYLAACGLPVSPGLDGVLSLARAARDGLPVREVAVQLKAWTA</sequence>
<proteinExistence type="predicted"/>
<organism evidence="1 2">
    <name type="scientific">Kitasatospora paranensis</name>
    <dbReference type="NCBI Taxonomy" id="258053"/>
    <lineage>
        <taxon>Bacteria</taxon>
        <taxon>Bacillati</taxon>
        <taxon>Actinomycetota</taxon>
        <taxon>Actinomycetes</taxon>
        <taxon>Kitasatosporales</taxon>
        <taxon>Streptomycetaceae</taxon>
        <taxon>Kitasatospora</taxon>
    </lineage>
</organism>
<protein>
    <recommendedName>
        <fullName evidence="3">Fic family toxin-antitoxin system, toxin component</fullName>
    </recommendedName>
</protein>
<keyword evidence="2" id="KW-1185">Reference proteome</keyword>
<reference evidence="2" key="1">
    <citation type="journal article" date="2019" name="Int. J. Syst. Evol. Microbiol.">
        <title>The Global Catalogue of Microorganisms (GCM) 10K type strain sequencing project: providing services to taxonomists for standard genome sequencing and annotation.</title>
        <authorList>
            <consortium name="The Broad Institute Genomics Platform"/>
            <consortium name="The Broad Institute Genome Sequencing Center for Infectious Disease"/>
            <person name="Wu L."/>
            <person name="Ma J."/>
        </authorList>
    </citation>
    <scope>NUCLEOTIDE SEQUENCE [LARGE SCALE GENOMIC DNA]</scope>
    <source>
        <strain evidence="2">CGMCC 1.12859</strain>
    </source>
</reference>
<name>A0ABW2G3I4_9ACTN</name>
<dbReference type="EMBL" id="JBHTAJ010000089">
    <property type="protein sequence ID" value="MFC7184100.1"/>
    <property type="molecule type" value="Genomic_DNA"/>
</dbReference>
<dbReference type="RefSeq" id="WP_345709381.1">
    <property type="nucleotide sequence ID" value="NZ_BAABKV010000001.1"/>
</dbReference>
<evidence type="ECO:0000313" key="1">
    <source>
        <dbReference type="EMBL" id="MFC7184100.1"/>
    </source>
</evidence>
<gene>
    <name evidence="1" type="ORF">ACFQMG_31585</name>
</gene>
<accession>A0ABW2G3I4</accession>
<evidence type="ECO:0008006" key="3">
    <source>
        <dbReference type="Google" id="ProtNLM"/>
    </source>
</evidence>